<dbReference type="OrthoDB" id="9801609at2"/>
<evidence type="ECO:0000313" key="5">
    <source>
        <dbReference type="Proteomes" id="UP000249016"/>
    </source>
</evidence>
<dbReference type="GO" id="GO:0009103">
    <property type="term" value="P:lipopolysaccharide biosynthetic process"/>
    <property type="evidence" value="ECO:0007669"/>
    <property type="project" value="TreeGrafter"/>
</dbReference>
<proteinExistence type="predicted"/>
<dbReference type="CDD" id="cd03809">
    <property type="entry name" value="GT4_MtfB-like"/>
    <property type="match status" value="1"/>
</dbReference>
<name>A0A327NMS0_9BACT</name>
<sequence length="371" mass="42450">MKHICIDARMINNSGIGVYIRYFINSLLADARMRVTILGRKVELDAYFDLHTFNHIEADFPIYSITEQLKLPRLIPVCDVFWSPHYNVPILPFRARKFLVTIPDVFHLAFYNTLSLPQKIYAKVVMNAAVRKADRILTISNYSKNEIIQFTSVHPDKIDVIYLGLDRDLFHSINAIEEYERVRTKYNTPQKYILFVGNVKPNKNLKTLVSAFRLLLDKLPEYQLLIVGKKEGFINSDDELFSQVIEDPELNNRVAFTGYVDLADLPILYSMASLFAFPSLYEGFGFPPLEAMACGCPVVASDRASIPEICGEAALYIDPAYPQQLADAIYQVISNEPLKESLVKKGYEQVEHYDWTVAGRSFIRQINSLIE</sequence>
<comment type="caution">
    <text evidence="4">The sequence shown here is derived from an EMBL/GenBank/DDBJ whole genome shotgun (WGS) entry which is preliminary data.</text>
</comment>
<dbReference type="FunFam" id="3.40.50.2000:FF:000119">
    <property type="entry name" value="Glycosyl transferase group 1"/>
    <property type="match status" value="1"/>
</dbReference>
<dbReference type="Proteomes" id="UP000249016">
    <property type="component" value="Unassembled WGS sequence"/>
</dbReference>
<dbReference type="RefSeq" id="WP_111345272.1">
    <property type="nucleotide sequence ID" value="NZ_QLII01000001.1"/>
</dbReference>
<dbReference type="Pfam" id="PF00534">
    <property type="entry name" value="Glycos_transf_1"/>
    <property type="match status" value="1"/>
</dbReference>
<reference evidence="4 5" key="1">
    <citation type="submission" date="2018-06" db="EMBL/GenBank/DDBJ databases">
        <title>Spirosoma sp. HMF3257 Genome sequencing and assembly.</title>
        <authorList>
            <person name="Kang H."/>
            <person name="Cha I."/>
            <person name="Kim H."/>
            <person name="Kang J."/>
            <person name="Joh K."/>
        </authorList>
    </citation>
    <scope>NUCLEOTIDE SEQUENCE [LARGE SCALE GENOMIC DNA]</scope>
    <source>
        <strain evidence="4 5">HMF3257</strain>
    </source>
</reference>
<keyword evidence="5" id="KW-1185">Reference proteome</keyword>
<dbReference type="GO" id="GO:0016757">
    <property type="term" value="F:glycosyltransferase activity"/>
    <property type="evidence" value="ECO:0007669"/>
    <property type="project" value="InterPro"/>
</dbReference>
<dbReference type="EMBL" id="QLII01000001">
    <property type="protein sequence ID" value="RAI76093.1"/>
    <property type="molecule type" value="Genomic_DNA"/>
</dbReference>
<dbReference type="InterPro" id="IPR028098">
    <property type="entry name" value="Glyco_trans_4-like_N"/>
</dbReference>
<feature type="domain" description="Glycosyltransferase subfamily 4-like N-terminal" evidence="3">
    <location>
        <begin position="14"/>
        <end position="168"/>
    </location>
</feature>
<accession>A0A327NMS0</accession>
<gene>
    <name evidence="4" type="ORF">HMF3257_21345</name>
</gene>
<dbReference type="SUPFAM" id="SSF53756">
    <property type="entry name" value="UDP-Glycosyltransferase/glycogen phosphorylase"/>
    <property type="match status" value="1"/>
</dbReference>
<organism evidence="4 5">
    <name type="scientific">Spirosoma telluris</name>
    <dbReference type="NCBI Taxonomy" id="2183553"/>
    <lineage>
        <taxon>Bacteria</taxon>
        <taxon>Pseudomonadati</taxon>
        <taxon>Bacteroidota</taxon>
        <taxon>Cytophagia</taxon>
        <taxon>Cytophagales</taxon>
        <taxon>Cytophagaceae</taxon>
        <taxon>Spirosoma</taxon>
    </lineage>
</organism>
<protein>
    <submittedName>
        <fullName evidence="4">Glycosyltransferase family 1 protein</fullName>
    </submittedName>
</protein>
<evidence type="ECO:0000259" key="3">
    <source>
        <dbReference type="Pfam" id="PF13439"/>
    </source>
</evidence>
<evidence type="ECO:0000259" key="2">
    <source>
        <dbReference type="Pfam" id="PF00534"/>
    </source>
</evidence>
<feature type="domain" description="Glycosyl transferase family 1" evidence="2">
    <location>
        <begin position="182"/>
        <end position="348"/>
    </location>
</feature>
<dbReference type="Pfam" id="PF13439">
    <property type="entry name" value="Glyco_transf_4"/>
    <property type="match status" value="1"/>
</dbReference>
<keyword evidence="1 4" id="KW-0808">Transferase</keyword>
<evidence type="ECO:0000313" key="4">
    <source>
        <dbReference type="EMBL" id="RAI76093.1"/>
    </source>
</evidence>
<dbReference type="Gene3D" id="3.40.50.2000">
    <property type="entry name" value="Glycogen Phosphorylase B"/>
    <property type="match status" value="2"/>
</dbReference>
<dbReference type="PANTHER" id="PTHR46401:SF2">
    <property type="entry name" value="GLYCOSYLTRANSFERASE WBBK-RELATED"/>
    <property type="match status" value="1"/>
</dbReference>
<evidence type="ECO:0000256" key="1">
    <source>
        <dbReference type="ARBA" id="ARBA00022679"/>
    </source>
</evidence>
<dbReference type="AlphaFoldDB" id="A0A327NMS0"/>
<dbReference type="InterPro" id="IPR001296">
    <property type="entry name" value="Glyco_trans_1"/>
</dbReference>
<dbReference type="PANTHER" id="PTHR46401">
    <property type="entry name" value="GLYCOSYLTRANSFERASE WBBK-RELATED"/>
    <property type="match status" value="1"/>
</dbReference>